<evidence type="ECO:0000313" key="1">
    <source>
        <dbReference type="EMBL" id="GGG60232.1"/>
    </source>
</evidence>
<dbReference type="AlphaFoldDB" id="A0A8J2ZGD2"/>
<reference evidence="1" key="2">
    <citation type="submission" date="2020-09" db="EMBL/GenBank/DDBJ databases">
        <authorList>
            <person name="Sun Q."/>
            <person name="Zhou Y."/>
        </authorList>
    </citation>
    <scope>NUCLEOTIDE SEQUENCE</scope>
    <source>
        <strain evidence="1">CGMCC 1.15762</strain>
    </source>
</reference>
<accession>A0A8J2ZGD2</accession>
<dbReference type="EMBL" id="BMJV01000001">
    <property type="protein sequence ID" value="GGG60232.1"/>
    <property type="molecule type" value="Genomic_DNA"/>
</dbReference>
<reference evidence="1" key="1">
    <citation type="journal article" date="2014" name="Int. J. Syst. Evol. Microbiol.">
        <title>Complete genome sequence of Corynebacterium casei LMG S-19264T (=DSM 44701T), isolated from a smear-ripened cheese.</title>
        <authorList>
            <consortium name="US DOE Joint Genome Institute (JGI-PGF)"/>
            <person name="Walter F."/>
            <person name="Albersmeier A."/>
            <person name="Kalinowski J."/>
            <person name="Ruckert C."/>
        </authorList>
    </citation>
    <scope>NUCLEOTIDE SEQUENCE</scope>
    <source>
        <strain evidence="1">CGMCC 1.15762</strain>
    </source>
</reference>
<proteinExistence type="predicted"/>
<organism evidence="1 2">
    <name type="scientific">Salipiger pallidus</name>
    <dbReference type="NCBI Taxonomy" id="1775170"/>
    <lineage>
        <taxon>Bacteria</taxon>
        <taxon>Pseudomonadati</taxon>
        <taxon>Pseudomonadota</taxon>
        <taxon>Alphaproteobacteria</taxon>
        <taxon>Rhodobacterales</taxon>
        <taxon>Roseobacteraceae</taxon>
        <taxon>Salipiger</taxon>
    </lineage>
</organism>
<protein>
    <submittedName>
        <fullName evidence="1">Uncharacterized protein</fullName>
    </submittedName>
</protein>
<gene>
    <name evidence="1" type="ORF">GCM10011415_02670</name>
</gene>
<sequence>MKLPSPREPSPVRPAAPVGAASLLGYGEAVLNAKHAGHRTGDAVSECPLEFQRNRAVHFYDTAGHTNRDLLILEPAVCPKRTFYALGESGVGGGLATGDRHGGVRLHGLPHPVKTARAIRLCSL</sequence>
<evidence type="ECO:0000313" key="2">
    <source>
        <dbReference type="Proteomes" id="UP000617145"/>
    </source>
</evidence>
<dbReference type="Proteomes" id="UP000617145">
    <property type="component" value="Unassembled WGS sequence"/>
</dbReference>
<name>A0A8J2ZGD2_9RHOB</name>
<keyword evidence="2" id="KW-1185">Reference proteome</keyword>
<comment type="caution">
    <text evidence="1">The sequence shown here is derived from an EMBL/GenBank/DDBJ whole genome shotgun (WGS) entry which is preliminary data.</text>
</comment>